<accession>A0A561C4I5</accession>
<protein>
    <submittedName>
        <fullName evidence="1">DGQHR domain-containing protein</fullName>
    </submittedName>
</protein>
<organism evidence="1 2">
    <name type="scientific">Variovorax beijingensis</name>
    <dbReference type="NCBI Taxonomy" id="2496117"/>
    <lineage>
        <taxon>Bacteria</taxon>
        <taxon>Pseudomonadati</taxon>
        <taxon>Pseudomonadota</taxon>
        <taxon>Betaproteobacteria</taxon>
        <taxon>Burkholderiales</taxon>
        <taxon>Comamonadaceae</taxon>
        <taxon>Variovorax</taxon>
    </lineage>
</organism>
<dbReference type="OrthoDB" id="6774424at2"/>
<dbReference type="EMBL" id="VIVL01000004">
    <property type="protein sequence ID" value="TWD86063.1"/>
    <property type="molecule type" value="Genomic_DNA"/>
</dbReference>
<dbReference type="InterPro" id="IPR017601">
    <property type="entry name" value="DGQHR-contain_dom"/>
</dbReference>
<dbReference type="Proteomes" id="UP000319722">
    <property type="component" value="Unassembled WGS sequence"/>
</dbReference>
<sequence>MSKKKLRFEGFLAAQGSERNVVMIRATASEIAEIAAIERLARDSNGRAVGFQRPQVSGHISEIRTYLEQDDAVLPNALVLAFVENARVIPGKGAQCVLEVTASNGPPGFVVDGQQRLTALSQTGRGDFQVFASCLLCKDMEELRRQFILINNTRPLPKSLIYELLPGVDELPERLTSRALAAALTERLNFAEGSSLRHQVKMQTNPAGIIKDTALQKAILNSEAAGAIQVLMSGKDGLSESQGLLNNYFAAVQEVFPQAWAQRKPTTSRLVHGAGVVAMGFVMDEIYARSHSASVDSFVAGLQPLVGATAWTEGHWHFGDGEQIPWNHIEFTPRQIQQLAEHLVSLVRHTKQPKRATRSTR</sequence>
<evidence type="ECO:0000313" key="2">
    <source>
        <dbReference type="Proteomes" id="UP000319722"/>
    </source>
</evidence>
<dbReference type="RefSeq" id="WP_145743021.1">
    <property type="nucleotide sequence ID" value="NZ_VIVL01000004.1"/>
</dbReference>
<proteinExistence type="predicted"/>
<dbReference type="NCBIfam" id="TIGR03187">
    <property type="entry name" value="DGQHR"/>
    <property type="match status" value="1"/>
</dbReference>
<evidence type="ECO:0000313" key="1">
    <source>
        <dbReference type="EMBL" id="TWD86063.1"/>
    </source>
</evidence>
<dbReference type="Pfam" id="PF14072">
    <property type="entry name" value="DndB"/>
    <property type="match status" value="1"/>
</dbReference>
<dbReference type="NCBIfam" id="NF041060">
    <property type="entry name" value="DpdB"/>
    <property type="match status" value="1"/>
</dbReference>
<reference evidence="1 2" key="1">
    <citation type="submission" date="2019-06" db="EMBL/GenBank/DDBJ databases">
        <title>Sorghum-associated microbial communities from plants grown in Nebraska, USA.</title>
        <authorList>
            <person name="Schachtman D."/>
        </authorList>
    </citation>
    <scope>NUCLEOTIDE SEQUENCE [LARGE SCALE GENOMIC DNA]</scope>
    <source>
        <strain evidence="1 2">T529</strain>
    </source>
</reference>
<dbReference type="AlphaFoldDB" id="A0A561C4I5"/>
<name>A0A561C4I5_9BURK</name>
<dbReference type="InterPro" id="IPR017642">
    <property type="entry name" value="DNA_S_mod_DndB"/>
</dbReference>
<gene>
    <name evidence="1" type="ORF">FB547_1045</name>
</gene>
<dbReference type="CDD" id="cd16413">
    <property type="entry name" value="DGQHR_domain"/>
    <property type="match status" value="1"/>
</dbReference>
<comment type="caution">
    <text evidence="1">The sequence shown here is derived from an EMBL/GenBank/DDBJ whole genome shotgun (WGS) entry which is preliminary data.</text>
</comment>